<dbReference type="Proteomes" id="UP000198850">
    <property type="component" value="Unassembled WGS sequence"/>
</dbReference>
<keyword evidence="2" id="KW-1185">Reference proteome</keyword>
<sequence length="227" mass="25460">MDKSEVEYVLITVKSGTEEALNIKIYKNGILARRGCGGLPGVSISGMSFTGSSQYFDQLMNSVSQQILDQNINHEEQIKTGSLEYLVAFYGISGNGDHGERAEWTRSTGLRFFMDEGTSYRHNLLGFADGFAIEAMKLTNAWYFDVVMLALENMRSDALPEQTLVNAPKTEAALNKDFQSYFEQISKKELPEFIKDKTYADQAGQPHFIELDIQGQSITYKFGVKTN</sequence>
<accession>A0A1H4AY54</accession>
<gene>
    <name evidence="1" type="ORF">SAMN05443550_103134</name>
</gene>
<dbReference type="EMBL" id="FNRA01000003">
    <property type="protein sequence ID" value="SEA40821.1"/>
    <property type="molecule type" value="Genomic_DNA"/>
</dbReference>
<reference evidence="1 2" key="1">
    <citation type="submission" date="2016-10" db="EMBL/GenBank/DDBJ databases">
        <authorList>
            <person name="de Groot N.N."/>
        </authorList>
    </citation>
    <scope>NUCLEOTIDE SEQUENCE [LARGE SCALE GENOMIC DNA]</scope>
    <source>
        <strain evidence="1 2">DSM 19033</strain>
    </source>
</reference>
<dbReference type="STRING" id="425514.SAMN05443550_103134"/>
<proteinExistence type="predicted"/>
<organism evidence="1 2">
    <name type="scientific">Pedobacter hartonius</name>
    <dbReference type="NCBI Taxonomy" id="425514"/>
    <lineage>
        <taxon>Bacteria</taxon>
        <taxon>Pseudomonadati</taxon>
        <taxon>Bacteroidota</taxon>
        <taxon>Sphingobacteriia</taxon>
        <taxon>Sphingobacteriales</taxon>
        <taxon>Sphingobacteriaceae</taxon>
        <taxon>Pedobacter</taxon>
    </lineage>
</organism>
<evidence type="ECO:0000313" key="2">
    <source>
        <dbReference type="Proteomes" id="UP000198850"/>
    </source>
</evidence>
<dbReference type="RefSeq" id="WP_090555793.1">
    <property type="nucleotide sequence ID" value="NZ_FNRA01000003.1"/>
</dbReference>
<dbReference type="AlphaFoldDB" id="A0A1H4AY54"/>
<evidence type="ECO:0000313" key="1">
    <source>
        <dbReference type="EMBL" id="SEA40821.1"/>
    </source>
</evidence>
<dbReference type="OrthoDB" id="649431at2"/>
<name>A0A1H4AY54_9SPHI</name>
<protein>
    <submittedName>
        <fullName evidence="1">Uncharacterized protein</fullName>
    </submittedName>
</protein>